<proteinExistence type="predicted"/>
<dbReference type="EMBL" id="CP081495">
    <property type="protein sequence ID" value="UYW01949.1"/>
    <property type="molecule type" value="Genomic_DNA"/>
</dbReference>
<dbReference type="Proteomes" id="UP001163328">
    <property type="component" value="Chromosome"/>
</dbReference>
<reference evidence="1" key="1">
    <citation type="submission" date="2021-08" db="EMBL/GenBank/DDBJ databases">
        <title>Flavobacterium sp. strain CC-SYL302.</title>
        <authorList>
            <person name="Lin S.-Y."/>
            <person name="Lee T.-H."/>
            <person name="Young C.-C."/>
        </authorList>
    </citation>
    <scope>NUCLEOTIDE SEQUENCE</scope>
    <source>
        <strain evidence="1">CC-SYL302</strain>
    </source>
</reference>
<organism evidence="1 2">
    <name type="scientific">Flavobacterium agricola</name>
    <dbReference type="NCBI Taxonomy" id="2870839"/>
    <lineage>
        <taxon>Bacteria</taxon>
        <taxon>Pseudomonadati</taxon>
        <taxon>Bacteroidota</taxon>
        <taxon>Flavobacteriia</taxon>
        <taxon>Flavobacteriales</taxon>
        <taxon>Flavobacteriaceae</taxon>
        <taxon>Flavobacterium</taxon>
    </lineage>
</organism>
<evidence type="ECO:0000313" key="1">
    <source>
        <dbReference type="EMBL" id="UYW01949.1"/>
    </source>
</evidence>
<evidence type="ECO:0000313" key="2">
    <source>
        <dbReference type="Proteomes" id="UP001163328"/>
    </source>
</evidence>
<accession>A0ABY6M0D8</accession>
<keyword evidence="2" id="KW-1185">Reference proteome</keyword>
<name>A0ABY6M0D8_9FLAO</name>
<protein>
    <submittedName>
        <fullName evidence="1">Uncharacterized protein</fullName>
    </submittedName>
</protein>
<sequence>MKELRPIRLKQLKVEAKLLLKNFKSSSESSVKEYSNQPIFQDLTSSEIKNSIKEIRLKDIYHLIASEYGYSRWEDLKLHIVKKDMLFRSNGIGLIHKWFKNYNEASKYHLENGGYLLQFWEDYVICGIEYIRLLKLDSYTEEWRLIEYNWIEPKNEYAYQRLYDKAILQYSLL</sequence>
<dbReference type="RefSeq" id="WP_264434427.1">
    <property type="nucleotide sequence ID" value="NZ_CP081495.1"/>
</dbReference>
<gene>
    <name evidence="1" type="ORF">K5I29_03275</name>
</gene>